<dbReference type="PROSITE" id="PS50851">
    <property type="entry name" value="CHEW"/>
    <property type="match status" value="1"/>
</dbReference>
<dbReference type="InterPro" id="IPR036097">
    <property type="entry name" value="HisK_dim/P_sf"/>
</dbReference>
<dbReference type="InterPro" id="IPR005467">
    <property type="entry name" value="His_kinase_dom"/>
</dbReference>
<evidence type="ECO:0000256" key="16">
    <source>
        <dbReference type="SAM" id="MobiDB-lite"/>
    </source>
</evidence>
<evidence type="ECO:0000256" key="12">
    <source>
        <dbReference type="ARBA" id="ARBA00023012"/>
    </source>
</evidence>
<feature type="region of interest" description="Disordered" evidence="16">
    <location>
        <begin position="300"/>
        <end position="327"/>
    </location>
</feature>
<dbReference type="Proteomes" id="UP001469089">
    <property type="component" value="Unassembled WGS sequence"/>
</dbReference>
<comment type="caution">
    <text evidence="20">The sequence shown here is derived from an EMBL/GenBank/DDBJ whole genome shotgun (WGS) entry which is preliminary data.</text>
</comment>
<dbReference type="PANTHER" id="PTHR43395:SF10">
    <property type="entry name" value="CHEMOTAXIS PROTEIN CHEA"/>
    <property type="match status" value="1"/>
</dbReference>
<dbReference type="Pfam" id="PF02895">
    <property type="entry name" value="H-kinase_dim"/>
    <property type="match status" value="1"/>
</dbReference>
<dbReference type="Gene3D" id="1.10.287.560">
    <property type="entry name" value="Histidine kinase CheA-like, homodimeric domain"/>
    <property type="match status" value="1"/>
</dbReference>
<dbReference type="InterPro" id="IPR036061">
    <property type="entry name" value="CheW-like_dom_sf"/>
</dbReference>
<dbReference type="SUPFAM" id="SSF50341">
    <property type="entry name" value="CheW-like"/>
    <property type="match status" value="1"/>
</dbReference>
<feature type="region of interest" description="Disordered" evidence="16">
    <location>
        <begin position="367"/>
        <end position="397"/>
    </location>
</feature>
<evidence type="ECO:0000256" key="11">
    <source>
        <dbReference type="ARBA" id="ARBA00022840"/>
    </source>
</evidence>
<dbReference type="Gene3D" id="3.30.70.400">
    <property type="entry name" value="CheY-binding domain of CheA"/>
    <property type="match status" value="1"/>
</dbReference>
<accession>A0ABV1LM07</accession>
<dbReference type="InterPro" id="IPR036890">
    <property type="entry name" value="HATPase_C_sf"/>
</dbReference>
<keyword evidence="7 14" id="KW-0597">Phosphoprotein</keyword>
<dbReference type="InterPro" id="IPR051315">
    <property type="entry name" value="Bact_Chemotaxis_CheA"/>
</dbReference>
<dbReference type="CDD" id="cd00731">
    <property type="entry name" value="CheA_reg"/>
    <property type="match status" value="1"/>
</dbReference>
<evidence type="ECO:0000313" key="21">
    <source>
        <dbReference type="Proteomes" id="UP001469089"/>
    </source>
</evidence>
<dbReference type="InterPro" id="IPR004358">
    <property type="entry name" value="Sig_transdc_His_kin-like_C"/>
</dbReference>
<dbReference type="PROSITE" id="PS50109">
    <property type="entry name" value="HIS_KIN"/>
    <property type="match status" value="1"/>
</dbReference>
<dbReference type="SMART" id="SM00260">
    <property type="entry name" value="CheW"/>
    <property type="match status" value="1"/>
</dbReference>
<evidence type="ECO:0000256" key="2">
    <source>
        <dbReference type="ARBA" id="ARBA00004496"/>
    </source>
</evidence>
<keyword evidence="11" id="KW-0067">ATP-binding</keyword>
<keyword evidence="10" id="KW-0418">Kinase</keyword>
<dbReference type="Pfam" id="PF01584">
    <property type="entry name" value="CheW"/>
    <property type="match status" value="1"/>
</dbReference>
<evidence type="ECO:0000259" key="17">
    <source>
        <dbReference type="PROSITE" id="PS50109"/>
    </source>
</evidence>
<dbReference type="InterPro" id="IPR002545">
    <property type="entry name" value="CheW-lke_dom"/>
</dbReference>
<feature type="domain" description="Histidine kinase" evidence="17">
    <location>
        <begin position="436"/>
        <end position="644"/>
    </location>
</feature>
<evidence type="ECO:0000256" key="15">
    <source>
        <dbReference type="SAM" id="Coils"/>
    </source>
</evidence>
<dbReference type="SUPFAM" id="SSF47226">
    <property type="entry name" value="Histidine-containing phosphotransfer domain, HPT domain"/>
    <property type="match status" value="1"/>
</dbReference>
<evidence type="ECO:0000256" key="8">
    <source>
        <dbReference type="ARBA" id="ARBA00022679"/>
    </source>
</evidence>
<dbReference type="Gene3D" id="2.30.30.40">
    <property type="entry name" value="SH3 Domains"/>
    <property type="match status" value="1"/>
</dbReference>
<dbReference type="Pfam" id="PF02518">
    <property type="entry name" value="HATPase_c"/>
    <property type="match status" value="1"/>
</dbReference>
<gene>
    <name evidence="20" type="primary">cheA</name>
    <name evidence="20" type="ORF">N0A02_12680</name>
</gene>
<evidence type="ECO:0000256" key="5">
    <source>
        <dbReference type="ARBA" id="ARBA00022490"/>
    </source>
</evidence>
<dbReference type="InterPro" id="IPR036641">
    <property type="entry name" value="HPT_dom_sf"/>
</dbReference>
<dbReference type="SMART" id="SM01231">
    <property type="entry name" value="H-kinase_dim"/>
    <property type="match status" value="1"/>
</dbReference>
<keyword evidence="9" id="KW-0547">Nucleotide-binding</keyword>
<keyword evidence="8" id="KW-0808">Transferase</keyword>
<dbReference type="RefSeq" id="WP_349542495.1">
    <property type="nucleotide sequence ID" value="NZ_JAOALG010000001.1"/>
</dbReference>
<dbReference type="EC" id="2.7.13.3" evidence="3"/>
<dbReference type="PANTHER" id="PTHR43395">
    <property type="entry name" value="SENSOR HISTIDINE KINASE CHEA"/>
    <property type="match status" value="1"/>
</dbReference>
<dbReference type="PROSITE" id="PS50894">
    <property type="entry name" value="HPT"/>
    <property type="match status" value="1"/>
</dbReference>
<evidence type="ECO:0000256" key="13">
    <source>
        <dbReference type="ARBA" id="ARBA00035100"/>
    </source>
</evidence>
<comment type="catalytic activity">
    <reaction evidence="1">
        <text>ATP + protein L-histidine = ADP + protein N-phospho-L-histidine.</text>
        <dbReference type="EC" id="2.7.13.3"/>
    </reaction>
</comment>
<feature type="domain" description="CheW-like" evidence="18">
    <location>
        <begin position="646"/>
        <end position="781"/>
    </location>
</feature>
<feature type="coiled-coil region" evidence="15">
    <location>
        <begin position="435"/>
        <end position="462"/>
    </location>
</feature>
<feature type="modified residue" description="Phosphohistidine" evidence="14">
    <location>
        <position position="48"/>
    </location>
</feature>
<dbReference type="Pfam" id="PF09078">
    <property type="entry name" value="CheY-binding"/>
    <property type="match status" value="1"/>
</dbReference>
<evidence type="ECO:0000256" key="6">
    <source>
        <dbReference type="ARBA" id="ARBA00022500"/>
    </source>
</evidence>
<evidence type="ECO:0000256" key="3">
    <source>
        <dbReference type="ARBA" id="ARBA00012438"/>
    </source>
</evidence>
<dbReference type="SUPFAM" id="SSF55052">
    <property type="entry name" value="CheY-binding domain of CheA"/>
    <property type="match status" value="1"/>
</dbReference>
<dbReference type="SUPFAM" id="SSF47384">
    <property type="entry name" value="Homodimeric domain of signal transducing histidine kinase"/>
    <property type="match status" value="1"/>
</dbReference>
<dbReference type="InterPro" id="IPR035891">
    <property type="entry name" value="CheY-binding_CheA"/>
</dbReference>
<dbReference type="InterPro" id="IPR015162">
    <property type="entry name" value="CheY-binding"/>
</dbReference>
<reference evidence="20 21" key="1">
    <citation type="journal article" date="2024" name="Chem. Sci.">
        <title>Discovery of a lagriamide polyketide by integrated genome mining, isotopic labeling, and untargeted metabolomics.</title>
        <authorList>
            <person name="Fergusson C.H."/>
            <person name="Saulog J."/>
            <person name="Paulo B.S."/>
            <person name="Wilson D.M."/>
            <person name="Liu D.Y."/>
            <person name="Morehouse N.J."/>
            <person name="Waterworth S."/>
            <person name="Barkei J."/>
            <person name="Gray C.A."/>
            <person name="Kwan J.C."/>
            <person name="Eustaquio A.S."/>
            <person name="Linington R.G."/>
        </authorList>
    </citation>
    <scope>NUCLEOTIDE SEQUENCE [LARGE SCALE GENOMIC DNA]</scope>
    <source>
        <strain evidence="20 21">RL17-338-BIF-B</strain>
    </source>
</reference>
<proteinExistence type="predicted"/>
<keyword evidence="12" id="KW-0902">Two-component regulatory system</keyword>
<keyword evidence="6" id="KW-0145">Chemotaxis</keyword>
<evidence type="ECO:0000313" key="20">
    <source>
        <dbReference type="EMBL" id="MEQ5840284.1"/>
    </source>
</evidence>
<sequence length="796" mass="83744">MTLDITQFYQTFFDEADELLAQMEQLLLDLDIAHPDPEDLAAIFRAAHSIKGGAATFGFTALTETTHILESLLDRARNNELVLRKDMIDTFLETKDVLSGQLAAYRASAEPDAATAAAICAKLDRLYAESREGGAQSESAPVDATAADPSALNAAAQPVAEDGANAPQHVVDQALEAAGEWAGAWIEAPASTTTEMSAGAQGDNTDINAVYNGAGGSSTAAPADTPAGSHLKITLRGVGEKDQALLIEELGNLGSIVGQVKSGSELALWLDTDVPSDDIVAVCCFVIDESQITIGRGEMPADDVQLGEPGTPAAVTSPSAADATDSATIASQAVHEEPAPVAAPAATTEAAVASMLAAAAAAATQASAPAAATNTTASAEPDRKAARPAAASSAEGSSIRVGVEKVDQLINLVGELVITQAMLAETTSTFDPALHDRLFNGMAQLERNARDLQEAVMSIRMMPMDYVFSRFPRLVRDLAAKLGKEVELVTFGQATELDKSLIERIIDPLTHLVRNSLDHGIETVEARRAAGKDGTGQLVLSAAHHGGNIVIEVSDDGAGLRRDKILAKAAKQGMQVSESMTDEEVWNLIFMPGFSTAEQVTDVSGRGVGMDVVKRNIQAMGGHVEITSYAGRGTTTRIVLPLTLAILDGMSVKVGSEIFILPLNFVMESLQPRAEDIYTIANGERVVRVRGEYLPLVALHAVFTVEDARTDPTQGIVTIMQAEGRRFAMLIDELVGQQQVVVKNLETNYRKVHGISAATILGDGSVALIVDVAALNREKRTTHGAHGIQSDLAALA</sequence>
<evidence type="ECO:0000259" key="19">
    <source>
        <dbReference type="PROSITE" id="PS50894"/>
    </source>
</evidence>
<feature type="compositionally biased region" description="Low complexity" evidence="16">
    <location>
        <begin position="311"/>
        <end position="327"/>
    </location>
</feature>
<dbReference type="InterPro" id="IPR008207">
    <property type="entry name" value="Sig_transdc_His_kin_Hpt_dom"/>
</dbReference>
<dbReference type="CDD" id="cd00088">
    <property type="entry name" value="HPT"/>
    <property type="match status" value="1"/>
</dbReference>
<dbReference type="SMART" id="SM00387">
    <property type="entry name" value="HATPase_c"/>
    <property type="match status" value="1"/>
</dbReference>
<dbReference type="CDD" id="cd16916">
    <property type="entry name" value="HATPase_CheA-like"/>
    <property type="match status" value="1"/>
</dbReference>
<feature type="domain" description="HPt" evidence="19">
    <location>
        <begin position="1"/>
        <end position="105"/>
    </location>
</feature>
<evidence type="ECO:0000256" key="14">
    <source>
        <dbReference type="PROSITE-ProRule" id="PRU00110"/>
    </source>
</evidence>
<dbReference type="EMBL" id="JAOALG010000001">
    <property type="protein sequence ID" value="MEQ5840284.1"/>
    <property type="molecule type" value="Genomic_DNA"/>
</dbReference>
<name>A0ABV1LM07_9BURK</name>
<keyword evidence="21" id="KW-1185">Reference proteome</keyword>
<dbReference type="InterPro" id="IPR037006">
    <property type="entry name" value="CheA-like_homodim_sf"/>
</dbReference>
<keyword evidence="15" id="KW-0175">Coiled coil</keyword>
<evidence type="ECO:0000256" key="9">
    <source>
        <dbReference type="ARBA" id="ARBA00022741"/>
    </source>
</evidence>
<dbReference type="SMART" id="SM00073">
    <property type="entry name" value="HPT"/>
    <property type="match status" value="1"/>
</dbReference>
<dbReference type="Gene3D" id="1.20.120.160">
    <property type="entry name" value="HPT domain"/>
    <property type="match status" value="1"/>
</dbReference>
<keyword evidence="5" id="KW-0963">Cytoplasm</keyword>
<dbReference type="Gene3D" id="3.30.565.10">
    <property type="entry name" value="Histidine kinase-like ATPase, C-terminal domain"/>
    <property type="match status" value="1"/>
</dbReference>
<organism evidence="20 21">
    <name type="scientific">Paraburkholderia acidicola</name>
    <dbReference type="NCBI Taxonomy" id="1912599"/>
    <lineage>
        <taxon>Bacteria</taxon>
        <taxon>Pseudomonadati</taxon>
        <taxon>Pseudomonadota</taxon>
        <taxon>Betaproteobacteria</taxon>
        <taxon>Burkholderiales</taxon>
        <taxon>Burkholderiaceae</taxon>
        <taxon>Paraburkholderia</taxon>
    </lineage>
</organism>
<evidence type="ECO:0000259" key="18">
    <source>
        <dbReference type="PROSITE" id="PS50851"/>
    </source>
</evidence>
<dbReference type="NCBIfam" id="NF007835">
    <property type="entry name" value="PRK10547.1"/>
    <property type="match status" value="1"/>
</dbReference>
<dbReference type="InterPro" id="IPR003594">
    <property type="entry name" value="HATPase_dom"/>
</dbReference>
<evidence type="ECO:0000256" key="1">
    <source>
        <dbReference type="ARBA" id="ARBA00000085"/>
    </source>
</evidence>
<dbReference type="InterPro" id="IPR004105">
    <property type="entry name" value="CheA-like_dim"/>
</dbReference>
<dbReference type="Pfam" id="PF01627">
    <property type="entry name" value="Hpt"/>
    <property type="match status" value="1"/>
</dbReference>
<comment type="function">
    <text evidence="13">Involved in the transmission of sensory signals from the chemoreceptors to the flagellar motors. CheA is autophosphorylated; it can transfer its phosphate group to either CheB or CheY.</text>
</comment>
<evidence type="ECO:0000256" key="10">
    <source>
        <dbReference type="ARBA" id="ARBA00022777"/>
    </source>
</evidence>
<feature type="compositionally biased region" description="Low complexity" evidence="16">
    <location>
        <begin position="367"/>
        <end position="379"/>
    </location>
</feature>
<evidence type="ECO:0000256" key="7">
    <source>
        <dbReference type="ARBA" id="ARBA00022553"/>
    </source>
</evidence>
<protein>
    <recommendedName>
        <fullName evidence="4">Chemotaxis protein CheA</fullName>
        <ecNumber evidence="3">2.7.13.3</ecNumber>
    </recommendedName>
</protein>
<dbReference type="PRINTS" id="PR00344">
    <property type="entry name" value="BCTRLSENSOR"/>
</dbReference>
<evidence type="ECO:0000256" key="4">
    <source>
        <dbReference type="ARBA" id="ARBA00021495"/>
    </source>
</evidence>
<dbReference type="SUPFAM" id="SSF55874">
    <property type="entry name" value="ATPase domain of HSP90 chaperone/DNA topoisomerase II/histidine kinase"/>
    <property type="match status" value="1"/>
</dbReference>
<comment type="subcellular location">
    <subcellularLocation>
        <location evidence="2">Cytoplasm</location>
    </subcellularLocation>
</comment>